<dbReference type="Pfam" id="PF08395">
    <property type="entry name" value="7tm_7"/>
    <property type="match status" value="1"/>
</dbReference>
<evidence type="ECO:0008006" key="9">
    <source>
        <dbReference type="Google" id="ProtNLM"/>
    </source>
</evidence>
<reference evidence="7 8" key="1">
    <citation type="submission" date="2024-01" db="EMBL/GenBank/DDBJ databases">
        <title>The genome of the rayed Mediterranean limpet Patella caerulea (Linnaeus, 1758).</title>
        <authorList>
            <person name="Anh-Thu Weber A."/>
            <person name="Halstead-Nussloch G."/>
        </authorList>
    </citation>
    <scope>NUCLEOTIDE SEQUENCE [LARGE SCALE GENOMIC DNA]</scope>
    <source>
        <strain evidence="7">AATW-2023a</strain>
        <tissue evidence="7">Whole specimen</tissue>
    </source>
</reference>
<accession>A0AAN8JED4</accession>
<dbReference type="PANTHER" id="PTHR21421:SF29">
    <property type="entry name" value="GUSTATORY RECEPTOR 5A FOR TREHALOSE-RELATED"/>
    <property type="match status" value="1"/>
</dbReference>
<organism evidence="7 8">
    <name type="scientific">Patella caerulea</name>
    <name type="common">Rayed Mediterranean limpet</name>
    <dbReference type="NCBI Taxonomy" id="87958"/>
    <lineage>
        <taxon>Eukaryota</taxon>
        <taxon>Metazoa</taxon>
        <taxon>Spiralia</taxon>
        <taxon>Lophotrochozoa</taxon>
        <taxon>Mollusca</taxon>
        <taxon>Gastropoda</taxon>
        <taxon>Patellogastropoda</taxon>
        <taxon>Patelloidea</taxon>
        <taxon>Patellidae</taxon>
        <taxon>Patella</taxon>
    </lineage>
</organism>
<keyword evidence="2 6" id="KW-0812">Transmembrane</keyword>
<sequence length="262" mass="29705">MDCIYFLIWYILITEFGDIERTLKTIILKRPEPNNPKIINVQELSNDMAETNINVNSCEQPRIRISQDRADKHLMKQQDETVDYLRYLDRQSEEELETVRNRFEGLLDILAAANDVLIHFSVSLYFTSIPIIFLLVYGIIKDSANTPMLMFMCAISIHCSIGLVWTLSAGVYLCLKIKRPLEYVMKVNMKNSSVDLMSTVSLLTARLNSSPIGFTVGDVVTIDTTTVITIFGTLLSYAIVIYQFAQTTDTNGCNCTNTTLVQ</sequence>
<comment type="subcellular location">
    <subcellularLocation>
        <location evidence="1">Membrane</location>
        <topology evidence="1">Multi-pass membrane protein</topology>
    </subcellularLocation>
</comment>
<dbReference type="AlphaFoldDB" id="A0AAN8JED4"/>
<evidence type="ECO:0000313" key="7">
    <source>
        <dbReference type="EMBL" id="KAK6172999.1"/>
    </source>
</evidence>
<gene>
    <name evidence="7" type="ORF">SNE40_016542</name>
</gene>
<keyword evidence="3 6" id="KW-1133">Transmembrane helix</keyword>
<evidence type="ECO:0000256" key="4">
    <source>
        <dbReference type="ARBA" id="ARBA00023136"/>
    </source>
</evidence>
<keyword evidence="8" id="KW-1185">Reference proteome</keyword>
<keyword evidence="4 6" id="KW-0472">Membrane</keyword>
<dbReference type="GO" id="GO:0016020">
    <property type="term" value="C:membrane"/>
    <property type="evidence" value="ECO:0007669"/>
    <property type="project" value="UniProtKB-SubCell"/>
</dbReference>
<dbReference type="GO" id="GO:0050909">
    <property type="term" value="P:sensory perception of taste"/>
    <property type="evidence" value="ECO:0007669"/>
    <property type="project" value="InterPro"/>
</dbReference>
<evidence type="ECO:0000313" key="8">
    <source>
        <dbReference type="Proteomes" id="UP001347796"/>
    </source>
</evidence>
<keyword evidence="5" id="KW-0675">Receptor</keyword>
<evidence type="ECO:0000256" key="1">
    <source>
        <dbReference type="ARBA" id="ARBA00004141"/>
    </source>
</evidence>
<dbReference type="EMBL" id="JAZGQO010000011">
    <property type="protein sequence ID" value="KAK6172999.1"/>
    <property type="molecule type" value="Genomic_DNA"/>
</dbReference>
<proteinExistence type="predicted"/>
<evidence type="ECO:0000256" key="5">
    <source>
        <dbReference type="ARBA" id="ARBA00023170"/>
    </source>
</evidence>
<dbReference type="PANTHER" id="PTHR21421">
    <property type="entry name" value="GUSTATORY RECEPTOR"/>
    <property type="match status" value="1"/>
</dbReference>
<comment type="caution">
    <text evidence="7">The sequence shown here is derived from an EMBL/GenBank/DDBJ whole genome shotgun (WGS) entry which is preliminary data.</text>
</comment>
<name>A0AAN8JED4_PATCE</name>
<evidence type="ECO:0000256" key="2">
    <source>
        <dbReference type="ARBA" id="ARBA00022692"/>
    </source>
</evidence>
<protein>
    <recommendedName>
        <fullName evidence="9">Gustatory receptor</fullName>
    </recommendedName>
</protein>
<dbReference type="GO" id="GO:0038023">
    <property type="term" value="F:signaling receptor activity"/>
    <property type="evidence" value="ECO:0007669"/>
    <property type="project" value="UniProtKB-ARBA"/>
</dbReference>
<dbReference type="InterPro" id="IPR013604">
    <property type="entry name" value="7TM_chemorcpt"/>
</dbReference>
<dbReference type="Proteomes" id="UP001347796">
    <property type="component" value="Unassembled WGS sequence"/>
</dbReference>
<evidence type="ECO:0000256" key="6">
    <source>
        <dbReference type="SAM" id="Phobius"/>
    </source>
</evidence>
<feature type="transmembrane region" description="Helical" evidence="6">
    <location>
        <begin position="116"/>
        <end position="137"/>
    </location>
</feature>
<feature type="transmembrane region" description="Helical" evidence="6">
    <location>
        <begin position="149"/>
        <end position="175"/>
    </location>
</feature>
<dbReference type="GO" id="GO:0051606">
    <property type="term" value="P:detection of stimulus"/>
    <property type="evidence" value="ECO:0007669"/>
    <property type="project" value="UniProtKB-ARBA"/>
</dbReference>
<evidence type="ECO:0000256" key="3">
    <source>
        <dbReference type="ARBA" id="ARBA00022989"/>
    </source>
</evidence>